<dbReference type="AlphaFoldDB" id="A0AAN0K9E6"/>
<evidence type="ECO:0000313" key="3">
    <source>
        <dbReference type="Proteomes" id="UP001377830"/>
    </source>
</evidence>
<organism evidence="2 3">
    <name type="scientific">Pectobacterium araliae</name>
    <dbReference type="NCBI Taxonomy" id="3073862"/>
    <lineage>
        <taxon>Bacteria</taxon>
        <taxon>Pseudomonadati</taxon>
        <taxon>Pseudomonadota</taxon>
        <taxon>Gammaproteobacteria</taxon>
        <taxon>Enterobacterales</taxon>
        <taxon>Pectobacteriaceae</taxon>
        <taxon>Pectobacterium</taxon>
    </lineage>
</organism>
<evidence type="ECO:0000256" key="1">
    <source>
        <dbReference type="SAM" id="Phobius"/>
    </source>
</evidence>
<dbReference type="EMBL" id="AP028908">
    <property type="protein sequence ID" value="BES84037.1"/>
    <property type="molecule type" value="Genomic_DNA"/>
</dbReference>
<feature type="transmembrane region" description="Helical" evidence="1">
    <location>
        <begin position="34"/>
        <end position="53"/>
    </location>
</feature>
<keyword evidence="1" id="KW-1133">Transmembrane helix</keyword>
<name>A0AAN0K9E6_9GAMM</name>
<keyword evidence="1" id="KW-0812">Transmembrane</keyword>
<feature type="transmembrane region" description="Helical" evidence="1">
    <location>
        <begin position="65"/>
        <end position="84"/>
    </location>
</feature>
<feature type="transmembrane region" description="Helical" evidence="1">
    <location>
        <begin position="90"/>
        <end position="111"/>
    </location>
</feature>
<dbReference type="Proteomes" id="UP001377830">
    <property type="component" value="Chromosome"/>
</dbReference>
<reference evidence="3" key="1">
    <citation type="journal article" date="2024" name="Int. J. Syst. Evol. Microbiol.">
        <title>Pectobacterium araliae sp. nov., a pathogen causing bacterial soft rot of Japanese angelica tree in Japan.</title>
        <authorList>
            <person name="Sawada H."/>
            <person name="Someya N."/>
            <person name="Morohoshi T."/>
            <person name="Ono M."/>
            <person name="Satou M."/>
        </authorList>
    </citation>
    <scope>NUCLEOTIDE SEQUENCE [LARGE SCALE GENOMIC DNA]</scope>
    <source>
        <strain evidence="3">MAFF 302110</strain>
    </source>
</reference>
<protein>
    <submittedName>
        <fullName evidence="2">Uncharacterized protein</fullName>
    </submittedName>
</protein>
<keyword evidence="3" id="KW-1185">Reference proteome</keyword>
<dbReference type="KEGG" id="parl:PEC302110_11340"/>
<gene>
    <name evidence="2" type="ORF">PEC302110_11340</name>
</gene>
<dbReference type="RefSeq" id="WP_261848198.1">
    <property type="nucleotide sequence ID" value="NZ_AP028908.1"/>
</dbReference>
<keyword evidence="1" id="KW-0472">Membrane</keyword>
<accession>A0AAN0K9E6</accession>
<evidence type="ECO:0000313" key="2">
    <source>
        <dbReference type="EMBL" id="BES84037.1"/>
    </source>
</evidence>
<sequence length="123" mass="13371">MNRNVLLFVLFSLFIVLVAGYLAATENPYSDIAISIAGWFIGTIIVLAIKTLLFKRKISEYDVSVITIITILFSLGTVISSLFLQGSAPLIRALTFGAVLLVGTLITLKIFHRANKKAPSGNK</sequence>
<proteinExistence type="predicted"/>